<gene>
    <name evidence="1" type="ORF">GMO_12830</name>
</gene>
<dbReference type="EMBL" id="AGQV01000002">
    <property type="protein sequence ID" value="EHH68513.1"/>
    <property type="molecule type" value="Genomic_DNA"/>
</dbReference>
<evidence type="ECO:0000313" key="2">
    <source>
        <dbReference type="Proteomes" id="UP000004949"/>
    </source>
</evidence>
<proteinExistence type="predicted"/>
<dbReference type="Proteomes" id="UP000004949">
    <property type="component" value="Unassembled WGS sequence"/>
</dbReference>
<dbReference type="RefSeq" id="WP_008851430.1">
    <property type="nucleotide sequence ID" value="NZ_AGQV01000002.1"/>
</dbReference>
<evidence type="ECO:0008006" key="3">
    <source>
        <dbReference type="Google" id="ProtNLM"/>
    </source>
</evidence>
<dbReference type="STRING" id="1088869.GMO_12830"/>
<dbReference type="eggNOG" id="COG0463">
    <property type="taxonomic scope" value="Bacteria"/>
</dbReference>
<evidence type="ECO:0000313" key="1">
    <source>
        <dbReference type="EMBL" id="EHH68513.1"/>
    </source>
</evidence>
<organism evidence="1 2">
    <name type="scientific">Gluconobacter morbifer G707</name>
    <dbReference type="NCBI Taxonomy" id="1088869"/>
    <lineage>
        <taxon>Bacteria</taxon>
        <taxon>Pseudomonadati</taxon>
        <taxon>Pseudomonadota</taxon>
        <taxon>Alphaproteobacteria</taxon>
        <taxon>Acetobacterales</taxon>
        <taxon>Acetobacteraceae</taxon>
        <taxon>Gluconobacter</taxon>
    </lineage>
</organism>
<name>G6XI73_9PROT</name>
<accession>G6XI73</accession>
<reference evidence="1 2" key="1">
    <citation type="submission" date="2011-10" db="EMBL/GenBank/DDBJ databases">
        <title>Genome sequence of Gluconobacter morbifer G707, isolated from Drosophila gut.</title>
        <authorList>
            <person name="Lee W.-J."/>
            <person name="Kim E.-K."/>
        </authorList>
    </citation>
    <scope>NUCLEOTIDE SEQUENCE [LARGE SCALE GENOMIC DNA]</scope>
    <source>
        <strain evidence="1 2">G707</strain>
    </source>
</reference>
<dbReference type="PATRIC" id="fig|1088869.3.peg.1285"/>
<dbReference type="Pfam" id="PF13704">
    <property type="entry name" value="Glyco_tranf_2_4"/>
    <property type="match status" value="1"/>
</dbReference>
<dbReference type="AlphaFoldDB" id="G6XI73"/>
<protein>
    <recommendedName>
        <fullName evidence="3">Glycosyltransferase 2-like domain-containing protein</fullName>
    </recommendedName>
</protein>
<keyword evidence="2" id="KW-1185">Reference proteome</keyword>
<sequence length="156" mass="17307">MKKPLAVVTMVYNEPALLPAWCRHYGAQVGAESCYVIDHGSSDGTTRNCGAVNVRRIPRSPQDDERRTRSVGHFCESLLEWYESVIYVDVDEFLLADPALFPSLTEFACATQAPVITATGFDVVHVLEQEEAFDYSRLISFSEPICAFPAPCVNPC</sequence>
<comment type="caution">
    <text evidence="1">The sequence shown here is derived from an EMBL/GenBank/DDBJ whole genome shotgun (WGS) entry which is preliminary data.</text>
</comment>